<dbReference type="AlphaFoldDB" id="A0A497X1S2"/>
<dbReference type="PROSITE" id="PS51257">
    <property type="entry name" value="PROKAR_LIPOPROTEIN"/>
    <property type="match status" value="1"/>
</dbReference>
<dbReference type="EMBL" id="RCCE01000002">
    <property type="protein sequence ID" value="RLJ59246.1"/>
    <property type="molecule type" value="Genomic_DNA"/>
</dbReference>
<dbReference type="OrthoDB" id="4554159at2"/>
<evidence type="ECO:0000313" key="3">
    <source>
        <dbReference type="EMBL" id="RLJ59246.1"/>
    </source>
</evidence>
<comment type="caution">
    <text evidence="3">The sequence shown here is derived from an EMBL/GenBank/DDBJ whole genome shotgun (WGS) entry which is preliminary data.</text>
</comment>
<feature type="compositionally biased region" description="Pro residues" evidence="1">
    <location>
        <begin position="310"/>
        <end position="319"/>
    </location>
</feature>
<evidence type="ECO:0000256" key="2">
    <source>
        <dbReference type="SAM" id="SignalP"/>
    </source>
</evidence>
<feature type="chain" id="PRO_5019733092" evidence="2">
    <location>
        <begin position="28"/>
        <end position="379"/>
    </location>
</feature>
<dbReference type="Proteomes" id="UP000269157">
    <property type="component" value="Unassembled WGS sequence"/>
</dbReference>
<proteinExistence type="predicted"/>
<gene>
    <name evidence="3" type="ORF">BCF46_1394</name>
</gene>
<evidence type="ECO:0000256" key="1">
    <source>
        <dbReference type="SAM" id="MobiDB-lite"/>
    </source>
</evidence>
<feature type="signal peptide" evidence="2">
    <location>
        <begin position="1"/>
        <end position="27"/>
    </location>
</feature>
<keyword evidence="2" id="KW-0732">Signal</keyword>
<evidence type="ECO:0000313" key="4">
    <source>
        <dbReference type="Proteomes" id="UP000269157"/>
    </source>
</evidence>
<dbReference type="RefSeq" id="WP_121022969.1">
    <property type="nucleotide sequence ID" value="NZ_RCCE01000002.1"/>
</dbReference>
<name>A0A497X1S2_9RHOB</name>
<organism evidence="3 4">
    <name type="scientific">Litoreibacter meonggei</name>
    <dbReference type="NCBI Taxonomy" id="1049199"/>
    <lineage>
        <taxon>Bacteria</taxon>
        <taxon>Pseudomonadati</taxon>
        <taxon>Pseudomonadota</taxon>
        <taxon>Alphaproteobacteria</taxon>
        <taxon>Rhodobacterales</taxon>
        <taxon>Roseobacteraceae</taxon>
        <taxon>Litoreibacter</taxon>
    </lineage>
</organism>
<feature type="region of interest" description="Disordered" evidence="1">
    <location>
        <begin position="291"/>
        <end position="319"/>
    </location>
</feature>
<sequence>MSKFQVFHFLICAVVIFVSGCSAPVLVADETQNWEDNTQYFNATLVVDDDFIIEEVWVSYARHYWPDMTAANRVEAEQVEAGSQAGAWRALVTEAPTFWKADSLFYVWGVKYRKQGSDETRTAYSVPNTREPHRRIVACSDASIEATLAQVFQTMTLLRQQSGQNIHPAYALSPAHLGPVSLEGQGVPYSHTATVAQTALKVHDARYNNIQPGVPALLLYSPQSNDVVDITDATSDEPYTLIGAAYGALHINAQRRPRMGCIPSENWFLHEAGYHLRDGGFHRTAPNESVPGQTPIALPGGPNTPAQIPGSPPYQPDPAPQVDNPVSVLPAVWHPRLWDLHFWFSTDADAGIVLAADTPSGQPGLSVPAQTFFFPETFQ</sequence>
<reference evidence="3 4" key="1">
    <citation type="submission" date="2018-10" db="EMBL/GenBank/DDBJ databases">
        <title>Genomic Encyclopedia of Archaeal and Bacterial Type Strains, Phase II (KMG-II): from individual species to whole genera.</title>
        <authorList>
            <person name="Goeker M."/>
        </authorList>
    </citation>
    <scope>NUCLEOTIDE SEQUENCE [LARGE SCALE GENOMIC DNA]</scope>
    <source>
        <strain evidence="3 4">DSM 29466</strain>
    </source>
</reference>
<keyword evidence="4" id="KW-1185">Reference proteome</keyword>
<accession>A0A497X1S2</accession>
<protein>
    <submittedName>
        <fullName evidence="3">Uncharacterized protein</fullName>
    </submittedName>
</protein>